<feature type="compositionally biased region" description="Low complexity" evidence="4">
    <location>
        <begin position="481"/>
        <end position="494"/>
    </location>
</feature>
<dbReference type="Pfam" id="PF03638">
    <property type="entry name" value="TCR"/>
    <property type="match status" value="2"/>
</dbReference>
<keyword evidence="6" id="KW-1185">Reference proteome</keyword>
<dbReference type="WBParaSite" id="nRc.2.0.1.t31962-RA">
    <property type="protein sequence ID" value="nRc.2.0.1.t31962-RA"/>
    <property type="gene ID" value="nRc.2.0.1.g31962"/>
</dbReference>
<dbReference type="PROSITE" id="PS51634">
    <property type="entry name" value="CRC"/>
    <property type="match status" value="1"/>
</dbReference>
<evidence type="ECO:0000256" key="2">
    <source>
        <dbReference type="ARBA" id="ARBA00007267"/>
    </source>
</evidence>
<protein>
    <submittedName>
        <fullName evidence="7">CRC domain-containing protein</fullName>
    </submittedName>
</protein>
<proteinExistence type="inferred from homology"/>
<dbReference type="PANTHER" id="PTHR12446:SF34">
    <property type="entry name" value="PROTEIN LIN-54 HOMOLOG"/>
    <property type="match status" value="1"/>
</dbReference>
<evidence type="ECO:0000256" key="3">
    <source>
        <dbReference type="ARBA" id="ARBA00023242"/>
    </source>
</evidence>
<sequence length="612" mass="67418">MSSLPSKKGTIVLKGNQLVWIPASTGVAAASTSSSSSLVESGTSAAPCAQLVTRIKTTPVANVTQLTQKSPIKVQLIRMKDGIKLADRSISESTLNLETPNSYNKDFIAGTSFFAKPAKTTTRILLRGHGQTPEAEVQLGGTSQPYFFIDSIDASIPLESQTDPERPNVTLPKAQFFSDKFSPAAASQQGRNLYPITHKIVLESTTADQTRKQNYQTTFSSIKDENSASNNACEFFTLCSEFNEGKFINFVSKLNLWDDGALLLHTFREVFFPGLSNHSRSLPSNITPTRTNVQDRATLPLVYFTAVDNVLEESVGGPLVGANSLHTMSLNELPHLNQKYCECFANGEFCKNCNCTNCKNVMTSENDRSRAIRSCLERNPMAFQPKIGKGRADTDRLHSKGCNCKKSSCLKNYCECYEAKVACTAKCKCVSCRNTETDRLHNKLTRPSLGLFAPSVLGAFGPEGDAAAAWCNTQTAASSSSRRLPLSLSPTSSLDRFSTTSDDPTEEKFDLKKMPWYYLNDDVVQATTLCMVAQADQLENQMAVLNEIEDQVDSKQKFDDICIQKAVLREFGIMVASVYPVTTRFCEALYFIQLWTLPQTKWGAGRIIWGDT</sequence>
<name>A0A915JZX6_ROMCU</name>
<evidence type="ECO:0000259" key="5">
    <source>
        <dbReference type="PROSITE" id="PS51634"/>
    </source>
</evidence>
<dbReference type="SMART" id="SM01114">
    <property type="entry name" value="CXC"/>
    <property type="match status" value="2"/>
</dbReference>
<feature type="region of interest" description="Disordered" evidence="4">
    <location>
        <begin position="481"/>
        <end position="505"/>
    </location>
</feature>
<evidence type="ECO:0000313" key="6">
    <source>
        <dbReference type="Proteomes" id="UP000887565"/>
    </source>
</evidence>
<organism evidence="6 7">
    <name type="scientific">Romanomermis culicivorax</name>
    <name type="common">Nematode worm</name>
    <dbReference type="NCBI Taxonomy" id="13658"/>
    <lineage>
        <taxon>Eukaryota</taxon>
        <taxon>Metazoa</taxon>
        <taxon>Ecdysozoa</taxon>
        <taxon>Nematoda</taxon>
        <taxon>Enoplea</taxon>
        <taxon>Dorylaimia</taxon>
        <taxon>Mermithida</taxon>
        <taxon>Mermithoidea</taxon>
        <taxon>Mermithidae</taxon>
        <taxon>Romanomermis</taxon>
    </lineage>
</organism>
<dbReference type="GO" id="GO:0006355">
    <property type="term" value="P:regulation of DNA-templated transcription"/>
    <property type="evidence" value="ECO:0007669"/>
    <property type="project" value="TreeGrafter"/>
</dbReference>
<dbReference type="PANTHER" id="PTHR12446">
    <property type="entry name" value="TESMIN/TSO1-RELATED"/>
    <property type="match status" value="1"/>
</dbReference>
<dbReference type="AlphaFoldDB" id="A0A915JZX6"/>
<evidence type="ECO:0000256" key="1">
    <source>
        <dbReference type="ARBA" id="ARBA00004123"/>
    </source>
</evidence>
<reference evidence="7" key="1">
    <citation type="submission" date="2022-11" db="UniProtKB">
        <authorList>
            <consortium name="WormBaseParasite"/>
        </authorList>
    </citation>
    <scope>IDENTIFICATION</scope>
</reference>
<feature type="domain" description="CRC" evidence="5">
    <location>
        <begin position="329"/>
        <end position="437"/>
    </location>
</feature>
<dbReference type="GO" id="GO:0005634">
    <property type="term" value="C:nucleus"/>
    <property type="evidence" value="ECO:0007669"/>
    <property type="project" value="UniProtKB-SubCell"/>
</dbReference>
<evidence type="ECO:0000256" key="4">
    <source>
        <dbReference type="SAM" id="MobiDB-lite"/>
    </source>
</evidence>
<evidence type="ECO:0000313" key="7">
    <source>
        <dbReference type="WBParaSite" id="nRc.2.0.1.t31962-RA"/>
    </source>
</evidence>
<dbReference type="InterPro" id="IPR033467">
    <property type="entry name" value="Tesmin/TSO1-like_CXC"/>
</dbReference>
<comment type="similarity">
    <text evidence="2">Belongs to the lin-54 family.</text>
</comment>
<dbReference type="InterPro" id="IPR005172">
    <property type="entry name" value="CRC"/>
</dbReference>
<comment type="subcellular location">
    <subcellularLocation>
        <location evidence="1">Nucleus</location>
    </subcellularLocation>
</comment>
<dbReference type="InterPro" id="IPR028307">
    <property type="entry name" value="Lin-54_fam"/>
</dbReference>
<keyword evidence="3" id="KW-0539">Nucleus</keyword>
<accession>A0A915JZX6</accession>
<dbReference type="Proteomes" id="UP000887565">
    <property type="component" value="Unplaced"/>
</dbReference>